<sequence>MRQVDDHLLFRPSQCIYLTVKGSNLTNGLIVSCWVYHSALRPQPTSYLSSPYRSSFPVFSLYSIFRPRREAALPACIVCLDTSAPSPVAWQ</sequence>
<dbReference type="EMBL" id="JAZHXJ010000770">
    <property type="protein sequence ID" value="KAL1851724.1"/>
    <property type="molecule type" value="Genomic_DNA"/>
</dbReference>
<name>A0ABR3W2T9_9PEZI</name>
<protein>
    <submittedName>
        <fullName evidence="1">Uncharacterized protein</fullName>
    </submittedName>
</protein>
<proteinExistence type="predicted"/>
<evidence type="ECO:0000313" key="2">
    <source>
        <dbReference type="Proteomes" id="UP001586593"/>
    </source>
</evidence>
<gene>
    <name evidence="1" type="ORF">VTK73DRAFT_9367</name>
</gene>
<accession>A0ABR3W2T9</accession>
<evidence type="ECO:0000313" key="1">
    <source>
        <dbReference type="EMBL" id="KAL1851724.1"/>
    </source>
</evidence>
<keyword evidence="2" id="KW-1185">Reference proteome</keyword>
<organism evidence="1 2">
    <name type="scientific">Phialemonium thermophilum</name>
    <dbReference type="NCBI Taxonomy" id="223376"/>
    <lineage>
        <taxon>Eukaryota</taxon>
        <taxon>Fungi</taxon>
        <taxon>Dikarya</taxon>
        <taxon>Ascomycota</taxon>
        <taxon>Pezizomycotina</taxon>
        <taxon>Sordariomycetes</taxon>
        <taxon>Sordariomycetidae</taxon>
        <taxon>Cephalothecales</taxon>
        <taxon>Cephalothecaceae</taxon>
        <taxon>Phialemonium</taxon>
    </lineage>
</organism>
<dbReference type="Proteomes" id="UP001586593">
    <property type="component" value="Unassembled WGS sequence"/>
</dbReference>
<reference evidence="1 2" key="1">
    <citation type="journal article" date="2024" name="Commun. Biol.">
        <title>Comparative genomic analysis of thermophilic fungi reveals convergent evolutionary adaptations and gene losses.</title>
        <authorList>
            <person name="Steindorff A.S."/>
            <person name="Aguilar-Pontes M.V."/>
            <person name="Robinson A.J."/>
            <person name="Andreopoulos B."/>
            <person name="LaButti K."/>
            <person name="Kuo A."/>
            <person name="Mondo S."/>
            <person name="Riley R."/>
            <person name="Otillar R."/>
            <person name="Haridas S."/>
            <person name="Lipzen A."/>
            <person name="Grimwood J."/>
            <person name="Schmutz J."/>
            <person name="Clum A."/>
            <person name="Reid I.D."/>
            <person name="Moisan M.C."/>
            <person name="Butler G."/>
            <person name="Nguyen T.T.M."/>
            <person name="Dewar K."/>
            <person name="Conant G."/>
            <person name="Drula E."/>
            <person name="Henrissat B."/>
            <person name="Hansel C."/>
            <person name="Singer S."/>
            <person name="Hutchinson M.I."/>
            <person name="de Vries R.P."/>
            <person name="Natvig D.O."/>
            <person name="Powell A.J."/>
            <person name="Tsang A."/>
            <person name="Grigoriev I.V."/>
        </authorList>
    </citation>
    <scope>NUCLEOTIDE SEQUENCE [LARGE SCALE GENOMIC DNA]</scope>
    <source>
        <strain evidence="1 2">ATCC 24622</strain>
    </source>
</reference>
<dbReference type="PROSITE" id="PS51257">
    <property type="entry name" value="PROKAR_LIPOPROTEIN"/>
    <property type="match status" value="1"/>
</dbReference>
<comment type="caution">
    <text evidence="1">The sequence shown here is derived from an EMBL/GenBank/DDBJ whole genome shotgun (WGS) entry which is preliminary data.</text>
</comment>